<evidence type="ECO:0000256" key="1">
    <source>
        <dbReference type="ARBA" id="ARBA00022679"/>
    </source>
</evidence>
<evidence type="ECO:0000256" key="2">
    <source>
        <dbReference type="ARBA" id="ARBA00022741"/>
    </source>
</evidence>
<keyword evidence="1" id="KW-0808">Transferase</keyword>
<protein>
    <recommendedName>
        <fullName evidence="7">Protein kinase domain-containing protein</fullName>
    </recommendedName>
</protein>
<proteinExistence type="predicted"/>
<feature type="compositionally biased region" description="Basic and acidic residues" evidence="6">
    <location>
        <begin position="47"/>
        <end position="81"/>
    </location>
</feature>
<dbReference type="GO" id="GO:0005524">
    <property type="term" value="F:ATP binding"/>
    <property type="evidence" value="ECO:0007669"/>
    <property type="project" value="UniProtKB-UniRule"/>
</dbReference>
<gene>
    <name evidence="8" type="ORF">KIPB_010909</name>
</gene>
<dbReference type="PANTHER" id="PTHR48016">
    <property type="entry name" value="MAP KINASE KINASE KINASE SSK2-RELATED-RELATED"/>
    <property type="match status" value="1"/>
</dbReference>
<keyword evidence="4 5" id="KW-0067">ATP-binding</keyword>
<dbReference type="Gene3D" id="1.10.510.10">
    <property type="entry name" value="Transferase(Phosphotransferase) domain 1"/>
    <property type="match status" value="1"/>
</dbReference>
<dbReference type="Pfam" id="PF00069">
    <property type="entry name" value="Pkinase"/>
    <property type="match status" value="1"/>
</dbReference>
<evidence type="ECO:0000313" key="9">
    <source>
        <dbReference type="Proteomes" id="UP000265618"/>
    </source>
</evidence>
<dbReference type="Proteomes" id="UP000265618">
    <property type="component" value="Unassembled WGS sequence"/>
</dbReference>
<dbReference type="InterPro" id="IPR017441">
    <property type="entry name" value="Protein_kinase_ATP_BS"/>
</dbReference>
<feature type="non-terminal residue" evidence="8">
    <location>
        <position position="223"/>
    </location>
</feature>
<dbReference type="PROSITE" id="PS00107">
    <property type="entry name" value="PROTEIN_KINASE_ATP"/>
    <property type="match status" value="1"/>
</dbReference>
<evidence type="ECO:0000256" key="3">
    <source>
        <dbReference type="ARBA" id="ARBA00022777"/>
    </source>
</evidence>
<dbReference type="InterPro" id="IPR050538">
    <property type="entry name" value="MAP_kinase_kinase_kinase"/>
</dbReference>
<evidence type="ECO:0000256" key="6">
    <source>
        <dbReference type="SAM" id="MobiDB-lite"/>
    </source>
</evidence>
<feature type="region of interest" description="Disordered" evidence="6">
    <location>
        <begin position="1"/>
        <end position="90"/>
    </location>
</feature>
<evidence type="ECO:0000259" key="7">
    <source>
        <dbReference type="PROSITE" id="PS50011"/>
    </source>
</evidence>
<dbReference type="GO" id="GO:0004672">
    <property type="term" value="F:protein kinase activity"/>
    <property type="evidence" value="ECO:0007669"/>
    <property type="project" value="InterPro"/>
</dbReference>
<dbReference type="PANTHER" id="PTHR48016:SF56">
    <property type="entry name" value="MAPKK KINASE"/>
    <property type="match status" value="1"/>
</dbReference>
<feature type="domain" description="Protein kinase" evidence="7">
    <location>
        <begin position="95"/>
        <end position="223"/>
    </location>
</feature>
<dbReference type="InterPro" id="IPR011009">
    <property type="entry name" value="Kinase-like_dom_sf"/>
</dbReference>
<dbReference type="OrthoDB" id="8693905at2759"/>
<evidence type="ECO:0000256" key="5">
    <source>
        <dbReference type="PROSITE-ProRule" id="PRU10141"/>
    </source>
</evidence>
<reference evidence="8 9" key="1">
    <citation type="journal article" date="2018" name="PLoS ONE">
        <title>The draft genome of Kipferlia bialata reveals reductive genome evolution in fornicate parasites.</title>
        <authorList>
            <person name="Tanifuji G."/>
            <person name="Takabayashi S."/>
            <person name="Kume K."/>
            <person name="Takagi M."/>
            <person name="Nakayama T."/>
            <person name="Kamikawa R."/>
            <person name="Inagaki Y."/>
            <person name="Hashimoto T."/>
        </authorList>
    </citation>
    <scope>NUCLEOTIDE SEQUENCE [LARGE SCALE GENOMIC DNA]</scope>
    <source>
        <strain evidence="8">NY0173</strain>
    </source>
</reference>
<comment type="caution">
    <text evidence="8">The sequence shown here is derived from an EMBL/GenBank/DDBJ whole genome shotgun (WGS) entry which is preliminary data.</text>
</comment>
<dbReference type="EMBL" id="BDIP01004231">
    <property type="protein sequence ID" value="GIQ88616.1"/>
    <property type="molecule type" value="Genomic_DNA"/>
</dbReference>
<feature type="binding site" evidence="5">
    <location>
        <position position="124"/>
    </location>
    <ligand>
        <name>ATP</name>
        <dbReference type="ChEBI" id="CHEBI:30616"/>
    </ligand>
</feature>
<dbReference type="PROSITE" id="PS50011">
    <property type="entry name" value="PROTEIN_KINASE_DOM"/>
    <property type="match status" value="1"/>
</dbReference>
<keyword evidence="9" id="KW-1185">Reference proteome</keyword>
<evidence type="ECO:0000313" key="8">
    <source>
        <dbReference type="EMBL" id="GIQ88616.1"/>
    </source>
</evidence>
<accession>A0A9K3GNA0</accession>
<keyword evidence="2 5" id="KW-0547">Nucleotide-binding</keyword>
<dbReference type="SUPFAM" id="SSF56112">
    <property type="entry name" value="Protein kinase-like (PK-like)"/>
    <property type="match status" value="1"/>
</dbReference>
<sequence length="223" mass="24479">SVRGQSSASGHAPLPAVVAPASGGRGAPRPHPSARMPQRRQPMPMPRRQEAEPMPVPDRKAKAKAKDTPPPRERGGESVRGKKDKKKGQVVDGKYQLGQILGKGAFGQVFYGLNIQTGDSVAVKRIPVGNVSKEQLKPIQQEIELMSRLGHPNIVKYIGSSRTAEYLYIVIEYVESGSLQAMVKRFGSLEEHLVARYIAQVLEGLMYLHDQGTIHRDIKGGWM</sequence>
<name>A0A9K3GNA0_9EUKA</name>
<organism evidence="8 9">
    <name type="scientific">Kipferlia bialata</name>
    <dbReference type="NCBI Taxonomy" id="797122"/>
    <lineage>
        <taxon>Eukaryota</taxon>
        <taxon>Metamonada</taxon>
        <taxon>Carpediemonas-like organisms</taxon>
        <taxon>Kipferlia</taxon>
    </lineage>
</organism>
<keyword evidence="3" id="KW-0418">Kinase</keyword>
<dbReference type="InterPro" id="IPR000719">
    <property type="entry name" value="Prot_kinase_dom"/>
</dbReference>
<evidence type="ECO:0000256" key="4">
    <source>
        <dbReference type="ARBA" id="ARBA00022840"/>
    </source>
</evidence>
<dbReference type="AlphaFoldDB" id="A0A9K3GNA0"/>